<comment type="caution">
    <text evidence="2">The sequence shown here is derived from an EMBL/GenBank/DDBJ whole genome shotgun (WGS) entry which is preliminary data.</text>
</comment>
<keyword evidence="3" id="KW-1185">Reference proteome</keyword>
<keyword evidence="1" id="KW-0175">Coiled coil</keyword>
<proteinExistence type="predicted"/>
<feature type="coiled-coil region" evidence="1">
    <location>
        <begin position="180"/>
        <end position="263"/>
    </location>
</feature>
<accession>A0ABR2ICS4</accession>
<sequence length="469" mass="53735">MTESEYQGPTPAEKLREANSKRFINFFSKGNFSEANFGQIKEKLDSVVLRPIELISSMIDGNENISISDIESITFKPLRDLAKQIYLKKEKGENSNEEIEAKNQSLSSELNELKKSNEKANSILESLLDNLFLQSKSSPNAKVQGLSGAIKSTDITEQPKLLEMIISTLNLDIQKRMSNESSHQKNVKNQERLIAQLKNSNAQLQSDIELVKKRYEEKLSEAKDDYERQLQVITIKNEQVEGINNLREELQSAKKEMMNTIIQYSPKSPKTNPLLKENTNESAEHEMNEKLDTMLAKLNESSRKNELFEECLRELQNALSLIDGEGINTSPDFAERTKTIVRRLNNIEKASVINDSDIQKIYSEITNDSANSSDKVQFYENKLKEMIEMSEKCIRQKDRAEEKVVKLREQIETLTSQKEKVLEIISQVEKNVLEIENMLNINISDDDNELAKRIVRIKDEVGTHLNKSE</sequence>
<dbReference type="EMBL" id="JAPFFF010000018">
    <property type="protein sequence ID" value="KAK8860473.1"/>
    <property type="molecule type" value="Genomic_DNA"/>
</dbReference>
<name>A0ABR2ICS4_9EUKA</name>
<organism evidence="2 3">
    <name type="scientific">Tritrichomonas musculus</name>
    <dbReference type="NCBI Taxonomy" id="1915356"/>
    <lineage>
        <taxon>Eukaryota</taxon>
        <taxon>Metamonada</taxon>
        <taxon>Parabasalia</taxon>
        <taxon>Tritrichomonadida</taxon>
        <taxon>Tritrichomonadidae</taxon>
        <taxon>Tritrichomonas</taxon>
    </lineage>
</organism>
<evidence type="ECO:0000313" key="3">
    <source>
        <dbReference type="Proteomes" id="UP001470230"/>
    </source>
</evidence>
<gene>
    <name evidence="2" type="ORF">M9Y10_012138</name>
</gene>
<protein>
    <submittedName>
        <fullName evidence="2">Uncharacterized protein</fullName>
    </submittedName>
</protein>
<evidence type="ECO:0000256" key="1">
    <source>
        <dbReference type="SAM" id="Coils"/>
    </source>
</evidence>
<reference evidence="2 3" key="1">
    <citation type="submission" date="2024-04" db="EMBL/GenBank/DDBJ databases">
        <title>Tritrichomonas musculus Genome.</title>
        <authorList>
            <person name="Alves-Ferreira E."/>
            <person name="Grigg M."/>
            <person name="Lorenzi H."/>
            <person name="Galac M."/>
        </authorList>
    </citation>
    <scope>NUCLEOTIDE SEQUENCE [LARGE SCALE GENOMIC DNA]</scope>
    <source>
        <strain evidence="2 3">EAF2021</strain>
    </source>
</reference>
<feature type="coiled-coil region" evidence="1">
    <location>
        <begin position="89"/>
        <end position="130"/>
    </location>
</feature>
<feature type="coiled-coil region" evidence="1">
    <location>
        <begin position="383"/>
        <end position="431"/>
    </location>
</feature>
<evidence type="ECO:0000313" key="2">
    <source>
        <dbReference type="EMBL" id="KAK8860473.1"/>
    </source>
</evidence>
<dbReference type="Proteomes" id="UP001470230">
    <property type="component" value="Unassembled WGS sequence"/>
</dbReference>